<name>A0AA41YR25_9PROT</name>
<accession>A0AA41YR25</accession>
<dbReference type="Proteomes" id="UP001165679">
    <property type="component" value="Unassembled WGS sequence"/>
</dbReference>
<dbReference type="AlphaFoldDB" id="A0AA41YR25"/>
<dbReference type="PANTHER" id="PTHR36919:SF3">
    <property type="entry name" value="BLL5882 PROTEIN"/>
    <property type="match status" value="1"/>
</dbReference>
<gene>
    <name evidence="2" type="ORF">OL599_20780</name>
</gene>
<evidence type="ECO:0000313" key="3">
    <source>
        <dbReference type="Proteomes" id="UP001165679"/>
    </source>
</evidence>
<comment type="caution">
    <text evidence="2">The sequence shown here is derived from an EMBL/GenBank/DDBJ whole genome shotgun (WGS) entry which is preliminary data.</text>
</comment>
<reference evidence="2" key="2">
    <citation type="submission" date="2022-10" db="EMBL/GenBank/DDBJ databases">
        <authorList>
            <person name="Trinh H.N."/>
        </authorList>
    </citation>
    <scope>NUCLEOTIDE SEQUENCE</scope>
    <source>
        <strain evidence="2">RN2-1</strain>
    </source>
</reference>
<dbReference type="InterPro" id="IPR019223">
    <property type="entry name" value="DUF2147"/>
</dbReference>
<proteinExistence type="predicted"/>
<keyword evidence="3" id="KW-1185">Reference proteome</keyword>
<dbReference type="PANTHER" id="PTHR36919">
    <property type="entry name" value="BLR1215 PROTEIN"/>
    <property type="match status" value="1"/>
</dbReference>
<reference evidence="2" key="1">
    <citation type="submission" date="2022-09" db="EMBL/GenBank/DDBJ databases">
        <title>Rhodovastum sp. nov. RN2-1 isolated from soil in Seongnam, South Korea.</title>
        <authorList>
            <person name="Le N.T."/>
        </authorList>
    </citation>
    <scope>NUCLEOTIDE SEQUENCE</scope>
    <source>
        <strain evidence="2">RN2-1</strain>
    </source>
</reference>
<organism evidence="2 3">
    <name type="scientific">Limobrevibacterium gyesilva</name>
    <dbReference type="NCBI Taxonomy" id="2991712"/>
    <lineage>
        <taxon>Bacteria</taxon>
        <taxon>Pseudomonadati</taxon>
        <taxon>Pseudomonadota</taxon>
        <taxon>Alphaproteobacteria</taxon>
        <taxon>Acetobacterales</taxon>
        <taxon>Acetobacteraceae</taxon>
        <taxon>Limobrevibacterium</taxon>
    </lineage>
</organism>
<protein>
    <submittedName>
        <fullName evidence="2">DUF2147 domain-containing protein</fullName>
    </submittedName>
</protein>
<dbReference type="Pfam" id="PF09917">
    <property type="entry name" value="DUF2147"/>
    <property type="match status" value="1"/>
</dbReference>
<evidence type="ECO:0000313" key="2">
    <source>
        <dbReference type="EMBL" id="MCW3477007.1"/>
    </source>
</evidence>
<sequence>MRRTADRTCSGPDRRRDFVWPRSLHRLGRAARLVTAITFLALPRAMAWAAVPQGVWLMDARVAVQVFDCDGLLCGRILWLLIPRDPRGELDRDKNNPDSALRQRRLCGLTILWGLHATGHDRWSGGWFYNPDDGRTYNVAAQLTSADVLTARIYLGIPLFGRTKTLIRVPHGTSEGWC</sequence>
<evidence type="ECO:0000259" key="1">
    <source>
        <dbReference type="Pfam" id="PF09917"/>
    </source>
</evidence>
<feature type="domain" description="DUF2147" evidence="1">
    <location>
        <begin position="54"/>
        <end position="168"/>
    </location>
</feature>
<dbReference type="EMBL" id="JAPDNT010000028">
    <property type="protein sequence ID" value="MCW3477007.1"/>
    <property type="molecule type" value="Genomic_DNA"/>
</dbReference>
<dbReference type="Gene3D" id="2.40.128.520">
    <property type="match status" value="1"/>
</dbReference>